<reference evidence="3 4" key="1">
    <citation type="submission" date="2020-04" db="EMBL/GenBank/DDBJ databases">
        <authorList>
            <person name="Klaysubun C."/>
            <person name="Duangmal K."/>
            <person name="Lipun K."/>
        </authorList>
    </citation>
    <scope>NUCLEOTIDE SEQUENCE [LARGE SCALE GENOMIC DNA]</scope>
    <source>
        <strain evidence="3 4">K10HN5</strain>
    </source>
</reference>
<feature type="compositionally biased region" description="Basic and acidic residues" evidence="1">
    <location>
        <begin position="19"/>
        <end position="40"/>
    </location>
</feature>
<keyword evidence="2" id="KW-1133">Transmembrane helix</keyword>
<evidence type="ECO:0000313" key="4">
    <source>
        <dbReference type="Proteomes" id="UP000820669"/>
    </source>
</evidence>
<dbReference type="RefSeq" id="WP_169382930.1">
    <property type="nucleotide sequence ID" value="NZ_JAAXLA010000036.1"/>
</dbReference>
<dbReference type="Proteomes" id="UP000820669">
    <property type="component" value="Unassembled WGS sequence"/>
</dbReference>
<organism evidence="3 4">
    <name type="scientific">Pseudonocardia acidicola</name>
    <dbReference type="NCBI Taxonomy" id="2724939"/>
    <lineage>
        <taxon>Bacteria</taxon>
        <taxon>Bacillati</taxon>
        <taxon>Actinomycetota</taxon>
        <taxon>Actinomycetes</taxon>
        <taxon>Pseudonocardiales</taxon>
        <taxon>Pseudonocardiaceae</taxon>
        <taxon>Pseudonocardia</taxon>
    </lineage>
</organism>
<keyword evidence="4" id="KW-1185">Reference proteome</keyword>
<feature type="compositionally biased region" description="Basic and acidic residues" evidence="1">
    <location>
        <begin position="48"/>
        <end position="66"/>
    </location>
</feature>
<name>A0ABX1SFW2_9PSEU</name>
<protein>
    <recommendedName>
        <fullName evidence="5">DUF308 domain-containing protein</fullName>
    </recommendedName>
</protein>
<feature type="region of interest" description="Disordered" evidence="1">
    <location>
        <begin position="1"/>
        <end position="103"/>
    </location>
</feature>
<evidence type="ECO:0000256" key="2">
    <source>
        <dbReference type="SAM" id="Phobius"/>
    </source>
</evidence>
<gene>
    <name evidence="3" type="ORF">HF526_19320</name>
</gene>
<evidence type="ECO:0000313" key="3">
    <source>
        <dbReference type="EMBL" id="NMH99447.1"/>
    </source>
</evidence>
<feature type="transmembrane region" description="Helical" evidence="2">
    <location>
        <begin position="143"/>
        <end position="162"/>
    </location>
</feature>
<proteinExistence type="predicted"/>
<accession>A0ABX1SFW2</accession>
<keyword evidence="2" id="KW-0472">Membrane</keyword>
<keyword evidence="2" id="KW-0812">Transmembrane</keyword>
<dbReference type="EMBL" id="JAAXLA010000036">
    <property type="protein sequence ID" value="NMH99447.1"/>
    <property type="molecule type" value="Genomic_DNA"/>
</dbReference>
<evidence type="ECO:0000256" key="1">
    <source>
        <dbReference type="SAM" id="MobiDB-lite"/>
    </source>
</evidence>
<sequence>MSHDPEERCGREFGGPEPDPIRDDFDRIVEGWRREGRVPEWPDDLSPDDPRLDDLEPDGPRLDDPRSGVSRSDVPWPEENRPAVPPRPPRAVDPAPADEDDHFVPPDPPPLPRLGPPAVIGLGLLALGLLLIIHPALVGVSSVYGLPLGLLSLAAGLGWLVLRLWPAAPPSGDGDGEDDGAVL</sequence>
<evidence type="ECO:0008006" key="5">
    <source>
        <dbReference type="Google" id="ProtNLM"/>
    </source>
</evidence>
<feature type="compositionally biased region" description="Basic and acidic residues" evidence="1">
    <location>
        <begin position="1"/>
        <end position="11"/>
    </location>
</feature>
<comment type="caution">
    <text evidence="3">The sequence shown here is derived from an EMBL/GenBank/DDBJ whole genome shotgun (WGS) entry which is preliminary data.</text>
</comment>
<feature type="transmembrane region" description="Helical" evidence="2">
    <location>
        <begin position="118"/>
        <end position="137"/>
    </location>
</feature>